<name>A0A644U7D4_9ZZZZ</name>
<feature type="compositionally biased region" description="Basic and acidic residues" evidence="1">
    <location>
        <begin position="37"/>
        <end position="52"/>
    </location>
</feature>
<feature type="compositionally biased region" description="Basic and acidic residues" evidence="1">
    <location>
        <begin position="263"/>
        <end position="281"/>
    </location>
</feature>
<feature type="compositionally biased region" description="Basic and acidic residues" evidence="1">
    <location>
        <begin position="873"/>
        <end position="887"/>
    </location>
</feature>
<feature type="region of interest" description="Disordered" evidence="1">
    <location>
        <begin position="1"/>
        <end position="71"/>
    </location>
</feature>
<feature type="compositionally biased region" description="Basic and acidic residues" evidence="1">
    <location>
        <begin position="8"/>
        <end position="22"/>
    </location>
</feature>
<evidence type="ECO:0000256" key="1">
    <source>
        <dbReference type="SAM" id="MobiDB-lite"/>
    </source>
</evidence>
<feature type="compositionally biased region" description="Basic and acidic residues" evidence="1">
    <location>
        <begin position="616"/>
        <end position="632"/>
    </location>
</feature>
<feature type="region of interest" description="Disordered" evidence="1">
    <location>
        <begin position="868"/>
        <end position="887"/>
    </location>
</feature>
<feature type="compositionally biased region" description="Basic and acidic residues" evidence="1">
    <location>
        <begin position="930"/>
        <end position="941"/>
    </location>
</feature>
<dbReference type="AlphaFoldDB" id="A0A644U7D4"/>
<feature type="region of interest" description="Disordered" evidence="1">
    <location>
        <begin position="432"/>
        <end position="452"/>
    </location>
</feature>
<dbReference type="EMBL" id="VSSQ01000083">
    <property type="protein sequence ID" value="MPL74841.1"/>
    <property type="molecule type" value="Genomic_DNA"/>
</dbReference>
<feature type="compositionally biased region" description="Basic and acidic residues" evidence="1">
    <location>
        <begin position="581"/>
        <end position="594"/>
    </location>
</feature>
<organism evidence="2">
    <name type="scientific">bioreactor metagenome</name>
    <dbReference type="NCBI Taxonomy" id="1076179"/>
    <lineage>
        <taxon>unclassified sequences</taxon>
        <taxon>metagenomes</taxon>
        <taxon>ecological metagenomes</taxon>
    </lineage>
</organism>
<evidence type="ECO:0000313" key="2">
    <source>
        <dbReference type="EMBL" id="MPL74841.1"/>
    </source>
</evidence>
<protein>
    <submittedName>
        <fullName evidence="2">Uncharacterized protein</fullName>
    </submittedName>
</protein>
<feature type="region of interest" description="Disordered" evidence="1">
    <location>
        <begin position="104"/>
        <end position="131"/>
    </location>
</feature>
<gene>
    <name evidence="2" type="ORF">SDC9_20660</name>
</gene>
<feature type="compositionally biased region" description="Basic and acidic residues" evidence="1">
    <location>
        <begin position="291"/>
        <end position="326"/>
    </location>
</feature>
<accession>A0A644U7D4</accession>
<sequence>MRPPGQDDPEHEHHDADDHGEGVVEEIAGLHAAGQPGERRHDAERDPVDRPVDGGAVALLPEEGAEPFGRTDEDEVIELVEVPLVQQEAVEPRLRLGELRRQRRVDDVEQPRQRQTDQHRDEGRDLGPDRRRMGVFHHLGALLAHVERALRSMALGHRMAFGRSDGIAFAFGRRHLGRHGIRGHSGFRRRFCSGFGHLRLVLRHAEEGEHLVVIAEEAVVPDHAGEDRADGQHAKRHQHHHRAFMRVLMGVVIALLLAEEGHEDQPPGVERGEARGDHQHPEGIAGPRAEGALDDRVLRQEAREADRGQRHADAGDGEGADHHDPVGEGDLLAQRPVVTHVLLVVHRVDHRARTEEQHRLEEGVGQQVEHRRRVDADARRHEHVAKLRTGRIGDDALDVVLHEAHSRREEGCGGTDVDDEHLRLRREFVKRRHPRHQEHARGHHRRGVDQRRNRRRAFHRVRQPGVQEQLRRFAHGTDEQQHPDQVRRVPVAPQEVEVLLGERRRGREDLVEFQRAGQVEDREHAEQEAEVADAVDHEGLDRRGAGRGLLVVEADQQIGRETHAFPAEEHLHQTVRGHQRQHGEGEERQIGEEARLVGLVMTPGRVMRHVAPAVEVHQRRDRGDDDQHDRGQPVEPDAPADIERAGADEVEQVDVAGDAVEAEEGDPAQRAGEEQEARGQCHRPLLADQPPAEAADDRPQKGCQKNDRFHEHLPLHHVDVFHGDRAAVAEEDHEDREADRRLGGGHGQHEHREDLPHQIAREGREGDEVDVHRKQHQFDRHQDDDDVLAVHEDPEDPGDEQHRRHAQIMFKSDHRCPSGARAPFSLARFVLRSSSSQPLPRFHIHQLERLRRIAVHLRDHALPLDVGTVAQRQQDRPDHRNQQDQTRRLEQVDVLVIDQQPERLGVLHALGGGRRMQRLRAVGRLPGAEAHAEHQQHDHAHQQTKRHVAHQLALQRGEVDVEHHHHEEEEHRDRADIDDDQQHRDEFRAQQHEQPRGREEGQDQPEHRMHGVLGQDHHQARDHRDHGEEVECKHRHVFSPDFSSNTERAISSARVMAGTPPNMLIWKITSAISRCEAPASIA</sequence>
<reference evidence="2" key="1">
    <citation type="submission" date="2019-08" db="EMBL/GenBank/DDBJ databases">
        <authorList>
            <person name="Kucharzyk K."/>
            <person name="Murdoch R.W."/>
            <person name="Higgins S."/>
            <person name="Loffler F."/>
        </authorList>
    </citation>
    <scope>NUCLEOTIDE SEQUENCE</scope>
</reference>
<feature type="region of interest" description="Disordered" evidence="1">
    <location>
        <begin position="263"/>
        <end position="329"/>
    </location>
</feature>
<proteinExistence type="predicted"/>
<feature type="region of interest" description="Disordered" evidence="1">
    <location>
        <begin position="564"/>
        <end position="594"/>
    </location>
</feature>
<feature type="region of interest" description="Disordered" evidence="1">
    <location>
        <begin position="609"/>
        <end position="640"/>
    </location>
</feature>
<feature type="region of interest" description="Disordered" evidence="1">
    <location>
        <begin position="927"/>
        <end position="951"/>
    </location>
</feature>
<comment type="caution">
    <text evidence="2">The sequence shown here is derived from an EMBL/GenBank/DDBJ whole genome shotgun (WGS) entry which is preliminary data.</text>
</comment>
<feature type="region of interest" description="Disordered" evidence="1">
    <location>
        <begin position="729"/>
        <end position="756"/>
    </location>
</feature>
<feature type="region of interest" description="Disordered" evidence="1">
    <location>
        <begin position="356"/>
        <end position="377"/>
    </location>
</feature>